<dbReference type="Gene3D" id="1.25.40.420">
    <property type="match status" value="1"/>
</dbReference>
<dbReference type="InterPro" id="IPR015943">
    <property type="entry name" value="WD40/YVTN_repeat-like_dom_sf"/>
</dbReference>
<dbReference type="Pfam" id="PF00651">
    <property type="entry name" value="BTB"/>
    <property type="match status" value="1"/>
</dbReference>
<gene>
    <name evidence="4" type="ORF">GIL414_LOCUS7942</name>
</gene>
<dbReference type="PROSITE" id="PS50097">
    <property type="entry name" value="BTB"/>
    <property type="match status" value="1"/>
</dbReference>
<dbReference type="SUPFAM" id="SSF52058">
    <property type="entry name" value="L domain-like"/>
    <property type="match status" value="1"/>
</dbReference>
<dbReference type="InterPro" id="IPR032675">
    <property type="entry name" value="LRR_dom_sf"/>
</dbReference>
<sequence>MISTNNNNSSSSSTNSKININRLSQSIDCLHQSSYVHFQPFRVSYSIINLKEQFLHSIQSKHNVNTYQCFNFVKNSNYDRLSTRKFTDNYHLFENKLIKKFFDSNQNVLSKKVLEKMWKSSQFCDLLLIVQGSEYLAHRLVLAMSSQKFKKVFHKHKNDFVTRVHLHHSTHKSLQLILNYLYTNNIILTIYSIDDILTCAKELDIRKLADLCIAYLSRINKRTIFRILDIACKHNLSEVYRLAHKYLIQSIDECIQTKEFIDIAYWMLNQILSDVTIEKRQESLVFDRTLQWLSCNHVSNKDLIFELLNKIRWENLSYISLKEILAINYEILHNPIVKQWLIKKLNDKVNNQVESRREKDRSSQSKAIVCQFFADQTITKPIRSIEYYDPKTNVWKLAKRLRSGRLDCAVVSFDNKIFLVGGYDDTKSTLSYPIAYDSERKIIYMMIASDKQYHEDYSTSCKCLPTLIPNDQLTELNLSNLQLANIDSFPFEKFPNLHSLDLSYNQLTSINPDWSKLSQNCIKYLNLSHNKLESLLFLKDFKYLNTLNITDNLLRNNERFLSLYICPTLEHLIDVDREQIHSDRLKFDQLLLLLIQANMDSLWSLSRHDRNKKNSKKSLDDFRRSIIKLIEKENIFFEFHLSSLGNYFIEKKMNEFDARVKSTFKTYLSDDFNRSMNIKEKLKSSFEPIKCFRCHHKSNDDLTTISVSMCAFEPNNTSNHILATCGGNKVCFIDCKTCEITHLFEVNTLQSTATSTNRMIKDKNRKSNAEHFSCLCWIEIENINETLNVLAVGSTSGHIYLLSPQWKIMFGHIELSVSSISCLTWHSSNPCMLAIGYDHIVRFINIRSYIDRLQSFIRKQKKPAAQFDYVDSSVFINKIPTTHMYNLYSGQGPLVNITDLLFYPLSKDNIVLLVGTTSGLFIIKYKEKQQQSPIQLAFPKSIWAASEHVESFRIINNSTHLIAMNILGLDQICCFNLEQSLKDQQLHIIILISNPSRHMPTKITLLPVNKRKNSSATESFECIVGHNDGSFFNHEIQTYKTKESILKTKQYKIKCEQNEIS</sequence>
<dbReference type="Proteomes" id="UP000681720">
    <property type="component" value="Unassembled WGS sequence"/>
</dbReference>
<organism evidence="4 5">
    <name type="scientific">Rotaria magnacalcarata</name>
    <dbReference type="NCBI Taxonomy" id="392030"/>
    <lineage>
        <taxon>Eukaryota</taxon>
        <taxon>Metazoa</taxon>
        <taxon>Spiralia</taxon>
        <taxon>Gnathifera</taxon>
        <taxon>Rotifera</taxon>
        <taxon>Eurotatoria</taxon>
        <taxon>Bdelloidea</taxon>
        <taxon>Philodinida</taxon>
        <taxon>Philodinidae</taxon>
        <taxon>Rotaria</taxon>
    </lineage>
</organism>
<dbReference type="SMART" id="SM00875">
    <property type="entry name" value="BACK"/>
    <property type="match status" value="1"/>
</dbReference>
<dbReference type="PANTHER" id="PTHR45632">
    <property type="entry name" value="LD33804P"/>
    <property type="match status" value="1"/>
</dbReference>
<dbReference type="InterPro" id="IPR036322">
    <property type="entry name" value="WD40_repeat_dom_sf"/>
</dbReference>
<dbReference type="Pfam" id="PF13855">
    <property type="entry name" value="LRR_8"/>
    <property type="match status" value="1"/>
</dbReference>
<evidence type="ECO:0000256" key="2">
    <source>
        <dbReference type="ARBA" id="ARBA00022737"/>
    </source>
</evidence>
<evidence type="ECO:0000313" key="5">
    <source>
        <dbReference type="Proteomes" id="UP000681720"/>
    </source>
</evidence>
<evidence type="ECO:0000313" key="4">
    <source>
        <dbReference type="EMBL" id="CAF3928408.1"/>
    </source>
</evidence>
<dbReference type="Pfam" id="PF07707">
    <property type="entry name" value="BACK"/>
    <property type="match status" value="1"/>
</dbReference>
<proteinExistence type="predicted"/>
<dbReference type="InterPro" id="IPR001611">
    <property type="entry name" value="Leu-rich_rpt"/>
</dbReference>
<dbReference type="Gene3D" id="3.80.10.10">
    <property type="entry name" value="Ribonuclease Inhibitor"/>
    <property type="match status" value="1"/>
</dbReference>
<dbReference type="AlphaFoldDB" id="A0A8S2LZQ8"/>
<dbReference type="InterPro" id="IPR015915">
    <property type="entry name" value="Kelch-typ_b-propeller"/>
</dbReference>
<dbReference type="CDD" id="cd18186">
    <property type="entry name" value="BTB_POZ_ZBTB_KLHL-like"/>
    <property type="match status" value="1"/>
</dbReference>
<dbReference type="Pfam" id="PF01344">
    <property type="entry name" value="Kelch_1"/>
    <property type="match status" value="1"/>
</dbReference>
<dbReference type="InterPro" id="IPR000210">
    <property type="entry name" value="BTB/POZ_dom"/>
</dbReference>
<protein>
    <recommendedName>
        <fullName evidence="3">BTB domain-containing protein</fullName>
    </recommendedName>
</protein>
<dbReference type="EMBL" id="CAJOBJ010002505">
    <property type="protein sequence ID" value="CAF3928408.1"/>
    <property type="molecule type" value="Genomic_DNA"/>
</dbReference>
<keyword evidence="2" id="KW-0677">Repeat</keyword>
<dbReference type="Gene3D" id="2.130.10.10">
    <property type="entry name" value="YVTN repeat-like/Quinoprotein amine dehydrogenase"/>
    <property type="match status" value="1"/>
</dbReference>
<dbReference type="SUPFAM" id="SSF117281">
    <property type="entry name" value="Kelch motif"/>
    <property type="match status" value="1"/>
</dbReference>
<feature type="non-terminal residue" evidence="4">
    <location>
        <position position="1061"/>
    </location>
</feature>
<dbReference type="CDD" id="cd14733">
    <property type="entry name" value="BACK"/>
    <property type="match status" value="1"/>
</dbReference>
<accession>A0A8S2LZQ8</accession>
<dbReference type="Gene3D" id="3.30.710.10">
    <property type="entry name" value="Potassium Channel Kv1.1, Chain A"/>
    <property type="match status" value="1"/>
</dbReference>
<dbReference type="SUPFAM" id="SSF54695">
    <property type="entry name" value="POZ domain"/>
    <property type="match status" value="1"/>
</dbReference>
<evidence type="ECO:0000259" key="3">
    <source>
        <dbReference type="PROSITE" id="PS50097"/>
    </source>
</evidence>
<reference evidence="4" key="1">
    <citation type="submission" date="2021-02" db="EMBL/GenBank/DDBJ databases">
        <authorList>
            <person name="Nowell W R."/>
        </authorList>
    </citation>
    <scope>NUCLEOTIDE SEQUENCE</scope>
</reference>
<dbReference type="SMART" id="SM00225">
    <property type="entry name" value="BTB"/>
    <property type="match status" value="1"/>
</dbReference>
<dbReference type="InterPro" id="IPR006652">
    <property type="entry name" value="Kelch_1"/>
</dbReference>
<dbReference type="SUPFAM" id="SSF50978">
    <property type="entry name" value="WD40 repeat-like"/>
    <property type="match status" value="1"/>
</dbReference>
<feature type="domain" description="BTB" evidence="3">
    <location>
        <begin position="124"/>
        <end position="190"/>
    </location>
</feature>
<dbReference type="InterPro" id="IPR011333">
    <property type="entry name" value="SKP1/BTB/POZ_sf"/>
</dbReference>
<comment type="caution">
    <text evidence="4">The sequence shown here is derived from an EMBL/GenBank/DDBJ whole genome shotgun (WGS) entry which is preliminary data.</text>
</comment>
<dbReference type="Gene3D" id="2.120.10.80">
    <property type="entry name" value="Kelch-type beta propeller"/>
    <property type="match status" value="1"/>
</dbReference>
<keyword evidence="1" id="KW-0880">Kelch repeat</keyword>
<dbReference type="PROSITE" id="PS51450">
    <property type="entry name" value="LRR"/>
    <property type="match status" value="2"/>
</dbReference>
<dbReference type="InterPro" id="IPR011705">
    <property type="entry name" value="BACK"/>
</dbReference>
<name>A0A8S2LZQ8_9BILA</name>
<evidence type="ECO:0000256" key="1">
    <source>
        <dbReference type="ARBA" id="ARBA00022441"/>
    </source>
</evidence>